<evidence type="ECO:0000313" key="2">
    <source>
        <dbReference type="Proteomes" id="UP000216063"/>
    </source>
</evidence>
<comment type="caution">
    <text evidence="1">The sequence shown here is derived from an EMBL/GenBank/DDBJ whole genome shotgun (WGS) entry which is preliminary data.</text>
</comment>
<gene>
    <name evidence="1" type="ORF">CG716_13610</name>
</gene>
<name>A0A255DIH0_9MYCO</name>
<dbReference type="RefSeq" id="WP_094480364.1">
    <property type="nucleotide sequence ID" value="NZ_NOZR01000010.1"/>
</dbReference>
<proteinExistence type="predicted"/>
<keyword evidence="2" id="KW-1185">Reference proteome</keyword>
<organism evidence="1 2">
    <name type="scientific">Mycolicibacterium sphagni</name>
    <dbReference type="NCBI Taxonomy" id="1786"/>
    <lineage>
        <taxon>Bacteria</taxon>
        <taxon>Bacillati</taxon>
        <taxon>Actinomycetota</taxon>
        <taxon>Actinomycetes</taxon>
        <taxon>Mycobacteriales</taxon>
        <taxon>Mycobacteriaceae</taxon>
        <taxon>Mycolicibacterium</taxon>
    </lineage>
</organism>
<protein>
    <submittedName>
        <fullName evidence="1">Uncharacterized protein</fullName>
    </submittedName>
</protein>
<reference evidence="1 2" key="1">
    <citation type="submission" date="2017-07" db="EMBL/GenBank/DDBJ databases">
        <title>The new phylogeny of genus Mycobacterium.</title>
        <authorList>
            <person name="Tortoli E."/>
            <person name="Trovato A."/>
            <person name="Cirillo D.M."/>
        </authorList>
    </citation>
    <scope>NUCLEOTIDE SEQUENCE [LARGE SCALE GENOMIC DNA]</scope>
    <source>
        <strain evidence="1 2">ATCC 33027</strain>
    </source>
</reference>
<dbReference type="Proteomes" id="UP000216063">
    <property type="component" value="Unassembled WGS sequence"/>
</dbReference>
<dbReference type="EMBL" id="NOZR01000010">
    <property type="protein sequence ID" value="OYN78900.1"/>
    <property type="molecule type" value="Genomic_DNA"/>
</dbReference>
<evidence type="ECO:0000313" key="1">
    <source>
        <dbReference type="EMBL" id="OYN78900.1"/>
    </source>
</evidence>
<accession>A0A255DIH0</accession>
<dbReference type="AlphaFoldDB" id="A0A255DIH0"/>
<sequence length="152" mass="16364">MADINDLRSALAGNSGASVGIPFVLAIRSFINWPPDAFSIEVEDRYIQTLYWVQGDGVGYLISEGNHDDPSLKGEFRSVADIENVTLSAKIVDSGLGPGEVRRAVEVQFKSGEVIKIDVAACTNQHQRDLANTFINTVLSAVAGEDLEAVVE</sequence>